<feature type="domain" description="Organic solvent tolerance-like N-terminal" evidence="5">
    <location>
        <begin position="53"/>
        <end position="194"/>
    </location>
</feature>
<evidence type="ECO:0000259" key="5">
    <source>
        <dbReference type="Pfam" id="PF03968"/>
    </source>
</evidence>
<dbReference type="PANTHER" id="PTHR30189:SF1">
    <property type="entry name" value="LPS-ASSEMBLY PROTEIN LPTD"/>
    <property type="match status" value="1"/>
</dbReference>
<evidence type="ECO:0000256" key="3">
    <source>
        <dbReference type="ARBA" id="ARBA00023237"/>
    </source>
</evidence>
<dbReference type="InterPro" id="IPR050218">
    <property type="entry name" value="LptD"/>
</dbReference>
<comment type="subunit">
    <text evidence="4">Component of the lipopolysaccharide transport and assembly complex. Interacts with LptE and LptA.</text>
</comment>
<dbReference type="Proteomes" id="UP000628560">
    <property type="component" value="Unassembled WGS sequence"/>
</dbReference>
<comment type="similarity">
    <text evidence="4">Belongs to the LptD family.</text>
</comment>
<accession>A0ABD4K7E3</accession>
<organism evidence="7 8">
    <name type="scientific">Lelliottia nimipressuralis</name>
    <dbReference type="NCBI Taxonomy" id="69220"/>
    <lineage>
        <taxon>Bacteria</taxon>
        <taxon>Pseudomonadati</taxon>
        <taxon>Pseudomonadota</taxon>
        <taxon>Gammaproteobacteria</taxon>
        <taxon>Enterobacterales</taxon>
        <taxon>Enterobacteriaceae</taxon>
        <taxon>Lelliottia</taxon>
    </lineage>
</organism>
<dbReference type="PANTHER" id="PTHR30189">
    <property type="entry name" value="LPS-ASSEMBLY PROTEIN"/>
    <property type="match status" value="1"/>
</dbReference>
<evidence type="ECO:0000313" key="8">
    <source>
        <dbReference type="Proteomes" id="UP000628560"/>
    </source>
</evidence>
<dbReference type="HAMAP" id="MF_01411">
    <property type="entry name" value="LPS_assembly_LptD"/>
    <property type="match status" value="1"/>
</dbReference>
<comment type="caution">
    <text evidence="7">The sequence shown here is derived from an EMBL/GenBank/DDBJ whole genome shotgun (WGS) entry which is preliminary data.</text>
</comment>
<comment type="function">
    <text evidence="4">Together with LptE, is involved in the assembly of lipopolysaccharide (LPS) at the surface of the outer membrane.</text>
</comment>
<feature type="chain" id="PRO_5044512746" description="LPS-assembly protein LptD" evidence="4">
    <location>
        <begin position="25"/>
        <end position="782"/>
    </location>
</feature>
<dbReference type="AlphaFoldDB" id="A0ABD4K7E3"/>
<sequence length="782" mass="89069" precursor="true">MKKRIPTLLATMIAAALYSQQGMAADLASQCKLGIPSYDRPLVQGDTNSLPVTINADHAGGNYPDNATFTGNVDINQGNSRLRADEVQLHQKQPEGAAEPVRTVDALGNVHYDDNQVILKGPKGWANLNTKDTNVWEGDYQMVGRQGRGKADLMKQRGENRYTILENGSFTSCLPGSDTWSVVGSEVIHDREEQVAEIWNARFKLGPVPVFYSPYLQLPVGDKRRSGFLIPNAKYSTTNYFEFYLPYYWNIAPNMDATITPHYIHKRGNIMWENEFRYLTKAGTGLMELDYLPSDKVFNDEHPTEGDRHRWLYYWQHAGVMDQVWRFNVDYTKVSDPYYFNDFDSKYGSSTDGYATQKFSVGYANQNFNATVSTKQFQVFSNQTRSTYGAEPQLDVNWTQNDVGPFDTRVYAQAVHFVNTNSDMPEATRVHLEPTINLPLSNDWASLNTEAKLMATHYQQKNLDNYNTSNNADLAESVNRTLPQFKMDGKLIFERDMNLASGYTQTLEPRMQYLYVPYRDQSKIQNYDSSFLQSDYSGLFRDRTYGGLDRIASANQVTTGVTTRVYDDAAVERFNVSVGQIYYFTEARTGDDNINWEKDNKTGALVWAGDTYWRMTDRWGLRGGVQYDTRLDNVATSSTSVEYRRDEDRMVQLTYRYASPEYIQATLPNYATAEQYKNGISQVGGAASWPIADRWSIVGAYYFDTNTSKPADQMVGLQYNSCCYALRVGYERKLNGWNTDNNQSKYDNVIGFNVELRGLSSNYGLGTQQMLRSNILPYRSSL</sequence>
<gene>
    <name evidence="4 7" type="primary">lptD</name>
    <name evidence="7" type="ORF">ISP11_06585</name>
</gene>
<evidence type="ECO:0000256" key="4">
    <source>
        <dbReference type="HAMAP-Rule" id="MF_01411"/>
    </source>
</evidence>
<keyword evidence="3 4" id="KW-0998">Cell outer membrane</keyword>
<dbReference type="Pfam" id="PF03968">
    <property type="entry name" value="LptD_N"/>
    <property type="match status" value="1"/>
</dbReference>
<feature type="domain" description="LptD C-terminal" evidence="6">
    <location>
        <begin position="309"/>
        <end position="695"/>
    </location>
</feature>
<keyword evidence="1 4" id="KW-0732">Signal</keyword>
<keyword evidence="2 4" id="KW-0472">Membrane</keyword>
<dbReference type="RefSeq" id="WP_194512694.1">
    <property type="nucleotide sequence ID" value="NZ_JADIXP010000003.1"/>
</dbReference>
<evidence type="ECO:0000256" key="2">
    <source>
        <dbReference type="ARBA" id="ARBA00023136"/>
    </source>
</evidence>
<dbReference type="InterPro" id="IPR005653">
    <property type="entry name" value="OstA-like_N"/>
</dbReference>
<dbReference type="EMBL" id="JADIXP010000003">
    <property type="protein sequence ID" value="MBF4177529.1"/>
    <property type="molecule type" value="Genomic_DNA"/>
</dbReference>
<feature type="signal peptide" evidence="4">
    <location>
        <begin position="1"/>
        <end position="24"/>
    </location>
</feature>
<evidence type="ECO:0000256" key="1">
    <source>
        <dbReference type="ARBA" id="ARBA00022729"/>
    </source>
</evidence>
<protein>
    <recommendedName>
        <fullName evidence="4">LPS-assembly protein LptD</fullName>
    </recommendedName>
</protein>
<dbReference type="InterPro" id="IPR020889">
    <property type="entry name" value="LipoPS_assembly_LptD"/>
</dbReference>
<reference evidence="7 8" key="1">
    <citation type="submission" date="2020-11" db="EMBL/GenBank/DDBJ databases">
        <title>Identification of Lelliottia nimipressuralis from Wound Infection by Whole Genome-Based Bacterial Identification.</title>
        <authorList>
            <person name="Navarathna D.H."/>
            <person name="Choi H."/>
            <person name="Jinadatha C."/>
            <person name="Chatterjee P."/>
            <person name="Hwang M."/>
        </authorList>
    </citation>
    <scope>NUCLEOTIDE SEQUENCE [LARGE SCALE GENOMIC DNA]</scope>
    <source>
        <strain evidence="7 8">DN2020</strain>
    </source>
</reference>
<evidence type="ECO:0000259" key="6">
    <source>
        <dbReference type="Pfam" id="PF04453"/>
    </source>
</evidence>
<name>A0ABD4K7E3_9ENTR</name>
<comment type="subcellular location">
    <subcellularLocation>
        <location evidence="4">Cell outer membrane</location>
    </subcellularLocation>
</comment>
<dbReference type="Pfam" id="PF04453">
    <property type="entry name" value="LptD"/>
    <property type="match status" value="1"/>
</dbReference>
<dbReference type="GO" id="GO:0009279">
    <property type="term" value="C:cell outer membrane"/>
    <property type="evidence" value="ECO:0007669"/>
    <property type="project" value="UniProtKB-SubCell"/>
</dbReference>
<dbReference type="InterPro" id="IPR007543">
    <property type="entry name" value="LptD_C"/>
</dbReference>
<comment type="caution">
    <text evidence="4">Lacks conserved residue(s) required for the propagation of feature annotation.</text>
</comment>
<dbReference type="Gene3D" id="2.60.450.10">
    <property type="entry name" value="Lipopolysaccharide (LPS) transport protein A like domain"/>
    <property type="match status" value="1"/>
</dbReference>
<proteinExistence type="inferred from homology"/>
<dbReference type="GO" id="GO:0043165">
    <property type="term" value="P:Gram-negative-bacterium-type cell outer membrane assembly"/>
    <property type="evidence" value="ECO:0007669"/>
    <property type="project" value="UniProtKB-UniRule"/>
</dbReference>
<evidence type="ECO:0000313" key="7">
    <source>
        <dbReference type="EMBL" id="MBF4177529.1"/>
    </source>
</evidence>
<dbReference type="NCBIfam" id="NF002997">
    <property type="entry name" value="PRK03761.1"/>
    <property type="match status" value="1"/>
</dbReference>